<dbReference type="OrthoDB" id="9811589at2"/>
<dbReference type="Gene3D" id="3.40.50.150">
    <property type="entry name" value="Vaccinia Virus protein VP39"/>
    <property type="match status" value="1"/>
</dbReference>
<dbReference type="GO" id="GO:0032259">
    <property type="term" value="P:methylation"/>
    <property type="evidence" value="ECO:0007669"/>
    <property type="project" value="UniProtKB-KW"/>
</dbReference>
<proteinExistence type="predicted"/>
<dbReference type="InterPro" id="IPR029063">
    <property type="entry name" value="SAM-dependent_MTases_sf"/>
</dbReference>
<dbReference type="Proteomes" id="UP000400924">
    <property type="component" value="Unassembled WGS sequence"/>
</dbReference>
<evidence type="ECO:0000256" key="2">
    <source>
        <dbReference type="ARBA" id="ARBA00022679"/>
    </source>
</evidence>
<feature type="domain" description="Methyltransferase" evidence="4">
    <location>
        <begin position="38"/>
        <end position="131"/>
    </location>
</feature>
<reference evidence="5 6" key="1">
    <citation type="submission" date="2019-07" db="EMBL/GenBank/DDBJ databases">
        <title>New species of Amycolatopsis and Streptomyces.</title>
        <authorList>
            <person name="Duangmal K."/>
            <person name="Teo W.F.A."/>
            <person name="Lipun K."/>
        </authorList>
    </citation>
    <scope>NUCLEOTIDE SEQUENCE [LARGE SCALE GENOMIC DNA]</scope>
    <source>
        <strain evidence="5 6">NBRC 106415</strain>
    </source>
</reference>
<gene>
    <name evidence="5" type="ORF">FNH08_15440</name>
</gene>
<name>A0A5N8XG70_9ACTN</name>
<dbReference type="GO" id="GO:0008168">
    <property type="term" value="F:methyltransferase activity"/>
    <property type="evidence" value="ECO:0007669"/>
    <property type="project" value="UniProtKB-KW"/>
</dbReference>
<evidence type="ECO:0000313" key="6">
    <source>
        <dbReference type="Proteomes" id="UP000400924"/>
    </source>
</evidence>
<dbReference type="Pfam" id="PF13649">
    <property type="entry name" value="Methyltransf_25"/>
    <property type="match status" value="1"/>
</dbReference>
<dbReference type="SUPFAM" id="SSF53335">
    <property type="entry name" value="S-adenosyl-L-methionine-dependent methyltransferases"/>
    <property type="match status" value="1"/>
</dbReference>
<dbReference type="EMBL" id="VJZC01000088">
    <property type="protein sequence ID" value="MPY58513.1"/>
    <property type="molecule type" value="Genomic_DNA"/>
</dbReference>
<dbReference type="PANTHER" id="PTHR43464">
    <property type="entry name" value="METHYLTRANSFERASE"/>
    <property type="match status" value="1"/>
</dbReference>
<organism evidence="5 6">
    <name type="scientific">Streptomyces spongiae</name>
    <dbReference type="NCBI Taxonomy" id="565072"/>
    <lineage>
        <taxon>Bacteria</taxon>
        <taxon>Bacillati</taxon>
        <taxon>Actinomycetota</taxon>
        <taxon>Actinomycetes</taxon>
        <taxon>Kitasatosporales</taxon>
        <taxon>Streptomycetaceae</taxon>
        <taxon>Streptomyces</taxon>
    </lineage>
</organism>
<evidence type="ECO:0000256" key="3">
    <source>
        <dbReference type="ARBA" id="ARBA00022691"/>
    </source>
</evidence>
<evidence type="ECO:0000259" key="4">
    <source>
        <dbReference type="Pfam" id="PF13649"/>
    </source>
</evidence>
<keyword evidence="6" id="KW-1185">Reference proteome</keyword>
<keyword evidence="3" id="KW-0949">S-adenosyl-L-methionine</keyword>
<evidence type="ECO:0000313" key="5">
    <source>
        <dbReference type="EMBL" id="MPY58513.1"/>
    </source>
</evidence>
<dbReference type="PANTHER" id="PTHR43464:SF19">
    <property type="entry name" value="UBIQUINONE BIOSYNTHESIS O-METHYLTRANSFERASE, MITOCHONDRIAL"/>
    <property type="match status" value="1"/>
</dbReference>
<dbReference type="AlphaFoldDB" id="A0A5N8XG70"/>
<dbReference type="RefSeq" id="WP_152772057.1">
    <property type="nucleotide sequence ID" value="NZ_VJZC01000088.1"/>
</dbReference>
<evidence type="ECO:0000256" key="1">
    <source>
        <dbReference type="ARBA" id="ARBA00022603"/>
    </source>
</evidence>
<keyword evidence="1 5" id="KW-0489">Methyltransferase</keyword>
<comment type="caution">
    <text evidence="5">The sequence shown here is derived from an EMBL/GenBank/DDBJ whole genome shotgun (WGS) entry which is preliminary data.</text>
</comment>
<dbReference type="CDD" id="cd02440">
    <property type="entry name" value="AdoMet_MTases"/>
    <property type="match status" value="1"/>
</dbReference>
<accession>A0A5N8XG70</accession>
<sequence>MVDRAYSDVTLARLYDALHPWGPGDEFYLGLAMGAGAVLDIGCGTGRLLGRAREIGHPGRLTGIDPAAAMLVQARRRAPGVEWVLGDLDSARWTGEFDMAVMTGYAFQELLEHEQLRRALHTVREALVPGGWFVFETRNPAVRAWEFRVPEREDRIVDRDGAVVRVWHEVETPVVSDRVTFKETYVGPTWHRPLVSRTTLRFLGADVLDRFLGDAGFVVRRRFGDWGQGPFDPASSPEIISVVQRT</sequence>
<dbReference type="InterPro" id="IPR041698">
    <property type="entry name" value="Methyltransf_25"/>
</dbReference>
<protein>
    <submittedName>
        <fullName evidence="5">Class I SAM-dependent methyltransferase</fullName>
    </submittedName>
</protein>
<keyword evidence="2 5" id="KW-0808">Transferase</keyword>